<dbReference type="CTD" id="253190"/>
<feature type="domain" description="AB hydrolase-1" evidence="3">
    <location>
        <begin position="28"/>
        <end position="108"/>
    </location>
</feature>
<evidence type="ECO:0000256" key="2">
    <source>
        <dbReference type="ARBA" id="ARBA00022801"/>
    </source>
</evidence>
<dbReference type="PANTHER" id="PTHR43798">
    <property type="entry name" value="MONOACYLGLYCEROL LIPASE"/>
    <property type="match status" value="1"/>
</dbReference>
<name>A0A6P3HRY8_BISBB</name>
<dbReference type="Gene3D" id="3.40.50.1820">
    <property type="entry name" value="alpha/beta hydrolase"/>
    <property type="match status" value="2"/>
</dbReference>
<evidence type="ECO:0000313" key="5">
    <source>
        <dbReference type="RefSeq" id="XP_010841954.1"/>
    </source>
</evidence>
<keyword evidence="2" id="KW-0378">Hydrolase</keyword>
<gene>
    <name evidence="5" type="primary">SERHL2</name>
</gene>
<dbReference type="AlphaFoldDB" id="A0A6P3HRY8"/>
<dbReference type="Proteomes" id="UP000515208">
    <property type="component" value="Unplaced"/>
</dbReference>
<dbReference type="GeneID" id="104991245"/>
<dbReference type="GO" id="GO:0016020">
    <property type="term" value="C:membrane"/>
    <property type="evidence" value="ECO:0007669"/>
    <property type="project" value="TreeGrafter"/>
</dbReference>
<dbReference type="InterPro" id="IPR000073">
    <property type="entry name" value="AB_hydrolase_1"/>
</dbReference>
<dbReference type="RefSeq" id="XP_010841954.1">
    <property type="nucleotide sequence ID" value="XM_010843652.1"/>
</dbReference>
<organism evidence="4 5">
    <name type="scientific">Bison bison bison</name>
    <name type="common">North American plains bison</name>
    <dbReference type="NCBI Taxonomy" id="43346"/>
    <lineage>
        <taxon>Eukaryota</taxon>
        <taxon>Metazoa</taxon>
        <taxon>Chordata</taxon>
        <taxon>Craniata</taxon>
        <taxon>Vertebrata</taxon>
        <taxon>Euteleostomi</taxon>
        <taxon>Mammalia</taxon>
        <taxon>Eutheria</taxon>
        <taxon>Laurasiatheria</taxon>
        <taxon>Artiodactyla</taxon>
        <taxon>Ruminantia</taxon>
        <taxon>Pecora</taxon>
        <taxon>Bovidae</taxon>
        <taxon>Bovinae</taxon>
        <taxon>Bison</taxon>
    </lineage>
</organism>
<comment type="similarity">
    <text evidence="1">Belongs to the AB hydrolase superfamily.</text>
</comment>
<dbReference type="PANTHER" id="PTHR43798:SF14">
    <property type="entry name" value="SERINE HYDROLASE-LIKE PROTEIN DDB_G0286239"/>
    <property type="match status" value="1"/>
</dbReference>
<reference evidence="5" key="1">
    <citation type="submission" date="2025-08" db="UniProtKB">
        <authorList>
            <consortium name="RefSeq"/>
        </authorList>
    </citation>
    <scope>IDENTIFICATION</scope>
    <source>
        <tissue evidence="5">Blood</tissue>
    </source>
</reference>
<dbReference type="InterPro" id="IPR050266">
    <property type="entry name" value="AB_hydrolase_sf"/>
</dbReference>
<proteinExistence type="inferred from homology"/>
<sequence>MGLISELKLAVPWGHIAAKAWGSHQAAPVLCLHGWLDNANSFDRLIPLLPKDFNYVAMDFGGHGLSSHYSPGFPYHYQNFVSEVRRVAAALKWNRFSLLGHSFGGAVGGMEMDNLLTYKRRAIEHVLQVEASRKPEQVVSPGEMLQRLLKKNSHAGEECGKHLLQRGTTQVATGVWLNRDRRITWAEHCLDFVSRELFMHYIKNLQARVLLVKATEGYYALRREDDADKETVMFVVSSLKSVLKERFQYFEVPGNHYIHMNQPQQVARVISSFLQNKEGSPASL</sequence>
<accession>A0A6P3HRY8</accession>
<evidence type="ECO:0000259" key="3">
    <source>
        <dbReference type="Pfam" id="PF00561"/>
    </source>
</evidence>
<evidence type="ECO:0000256" key="1">
    <source>
        <dbReference type="ARBA" id="ARBA00008645"/>
    </source>
</evidence>
<dbReference type="GO" id="GO:0016787">
    <property type="term" value="F:hydrolase activity"/>
    <property type="evidence" value="ECO:0007669"/>
    <property type="project" value="UniProtKB-KW"/>
</dbReference>
<keyword evidence="4" id="KW-1185">Reference proteome</keyword>
<dbReference type="SUPFAM" id="SSF53474">
    <property type="entry name" value="alpha/beta-Hydrolases"/>
    <property type="match status" value="1"/>
</dbReference>
<evidence type="ECO:0000313" key="4">
    <source>
        <dbReference type="Proteomes" id="UP000515208"/>
    </source>
</evidence>
<dbReference type="InterPro" id="IPR029058">
    <property type="entry name" value="AB_hydrolase_fold"/>
</dbReference>
<protein>
    <submittedName>
        <fullName evidence="5">Serine hydrolase-like protein 2 isoform X2</fullName>
    </submittedName>
</protein>
<dbReference type="Pfam" id="PF00561">
    <property type="entry name" value="Abhydrolase_1"/>
    <property type="match status" value="1"/>
</dbReference>